<name>A0A316KX03_9FLAO</name>
<accession>A0A316KX03</accession>
<proteinExistence type="predicted"/>
<dbReference type="OrthoDB" id="1424978at2"/>
<dbReference type="InterPro" id="IPR002913">
    <property type="entry name" value="START_lipid-bd_dom"/>
</dbReference>
<evidence type="ECO:0000313" key="2">
    <source>
        <dbReference type="EMBL" id="PWL38702.1"/>
    </source>
</evidence>
<dbReference type="AlphaFoldDB" id="A0A316KX03"/>
<dbReference type="Pfam" id="PF01852">
    <property type="entry name" value="START"/>
    <property type="match status" value="1"/>
</dbReference>
<protein>
    <recommendedName>
        <fullName evidence="1">START domain-containing protein</fullName>
    </recommendedName>
</protein>
<dbReference type="Proteomes" id="UP000245762">
    <property type="component" value="Unassembled WGS sequence"/>
</dbReference>
<dbReference type="InterPro" id="IPR023393">
    <property type="entry name" value="START-like_dom_sf"/>
</dbReference>
<dbReference type="EMBL" id="QGEG01000002">
    <property type="protein sequence ID" value="PWL38702.1"/>
    <property type="molecule type" value="Genomic_DNA"/>
</dbReference>
<evidence type="ECO:0000259" key="1">
    <source>
        <dbReference type="Pfam" id="PF01852"/>
    </source>
</evidence>
<evidence type="ECO:0000313" key="3">
    <source>
        <dbReference type="Proteomes" id="UP000245762"/>
    </source>
</evidence>
<keyword evidence="3" id="KW-1185">Reference proteome</keyword>
<sequence>MQISRNSFQTATGKSFRLITIFSLILLILVPLAGCSTHRAIRLRNKSLKEWGAYQWSKDKEHSAVNKTWTIYSRKVKGSKFKEFKITGKVMASPKKAVMAFQEEIVNNKSYPYKNEGSFKILSSSKDSLIVYSVHPMPFPFRDRSICKRVQISSDSESGIKKIQWTEDWVSNTEDTKGTVHMNRANGFWMFEPGGKSQSIATYVVHAEPGGNIPAWLFNSTIEKGLVKKLKRMEMIIQKMEQAALCNNDW</sequence>
<gene>
    <name evidence="2" type="ORF">DKG77_10665</name>
</gene>
<feature type="domain" description="START" evidence="1">
    <location>
        <begin position="177"/>
        <end position="240"/>
    </location>
</feature>
<dbReference type="Gene3D" id="3.30.530.20">
    <property type="match status" value="1"/>
</dbReference>
<reference evidence="2 3" key="1">
    <citation type="submission" date="2018-05" db="EMBL/GenBank/DDBJ databases">
        <title>Complete genome sequence of Flagellimonas aquimarina ECD12 isolated from seaweed Ecklonia cava.</title>
        <authorList>
            <person name="Choi S."/>
            <person name="Seong C."/>
        </authorList>
    </citation>
    <scope>NUCLEOTIDE SEQUENCE [LARGE SCALE GENOMIC DNA]</scope>
    <source>
        <strain evidence="2 3">ECD12</strain>
    </source>
</reference>
<comment type="caution">
    <text evidence="2">The sequence shown here is derived from an EMBL/GenBank/DDBJ whole genome shotgun (WGS) entry which is preliminary data.</text>
</comment>
<dbReference type="GO" id="GO:0008289">
    <property type="term" value="F:lipid binding"/>
    <property type="evidence" value="ECO:0007669"/>
    <property type="project" value="InterPro"/>
</dbReference>
<dbReference type="SUPFAM" id="SSF55961">
    <property type="entry name" value="Bet v1-like"/>
    <property type="match status" value="1"/>
</dbReference>
<organism evidence="2 3">
    <name type="scientific">Flagellimonas aquimarina</name>
    <dbReference type="NCBI Taxonomy" id="2201895"/>
    <lineage>
        <taxon>Bacteria</taxon>
        <taxon>Pseudomonadati</taxon>
        <taxon>Bacteroidota</taxon>
        <taxon>Flavobacteriia</taxon>
        <taxon>Flavobacteriales</taxon>
        <taxon>Flavobacteriaceae</taxon>
        <taxon>Flagellimonas</taxon>
    </lineage>
</organism>